<feature type="region of interest" description="Disordered" evidence="1">
    <location>
        <begin position="1"/>
        <end position="79"/>
    </location>
</feature>
<evidence type="ECO:0000313" key="2">
    <source>
        <dbReference type="EMBL" id="KXS95773.1"/>
    </source>
</evidence>
<dbReference type="Proteomes" id="UP000070133">
    <property type="component" value="Unassembled WGS sequence"/>
</dbReference>
<dbReference type="OrthoDB" id="10338565at2759"/>
<dbReference type="AlphaFoldDB" id="A0A139GZY2"/>
<name>A0A139GZY2_9PEZI</name>
<sequence length="340" mass="38489">MSPKKTMSPPLYKTSTEHDAPLKLHQRRPIEDELDFESPAEIPSRAAPPPNPELSTAGIPDEPSVTRKGPDRFGTYIPKANASPHVLTKRFETAYGLGSASSAFIDAEHVSNHTRGLLSLALRPGDTVYYEREDDEQQITFLVLRPRGKNPVFPEHYQRRRQIGDGYFVKQHIQGFEDGVVLHLPIQIVGCCGEHDRRPSVESEHRPDGLAVREYGHASKLTVKEKTCGVLADVLRKARPKALRFQKFVDRIDEGDEEAIKDVEGRYDARIEKLEKQKVWYEYQAYVREHSAGDPTPDLEDLFPAPKRPEQRVVDLNKPLPALPVDQDSRHDSVLSHVMT</sequence>
<feature type="region of interest" description="Disordered" evidence="1">
    <location>
        <begin position="319"/>
        <end position="340"/>
    </location>
</feature>
<proteinExistence type="predicted"/>
<dbReference type="EMBL" id="LFZN01000201">
    <property type="protein sequence ID" value="KXS95773.1"/>
    <property type="molecule type" value="Genomic_DNA"/>
</dbReference>
<organism evidence="2 3">
    <name type="scientific">Pseudocercospora eumusae</name>
    <dbReference type="NCBI Taxonomy" id="321146"/>
    <lineage>
        <taxon>Eukaryota</taxon>
        <taxon>Fungi</taxon>
        <taxon>Dikarya</taxon>
        <taxon>Ascomycota</taxon>
        <taxon>Pezizomycotina</taxon>
        <taxon>Dothideomycetes</taxon>
        <taxon>Dothideomycetidae</taxon>
        <taxon>Mycosphaerellales</taxon>
        <taxon>Mycosphaerellaceae</taxon>
        <taxon>Pseudocercospora</taxon>
    </lineage>
</organism>
<evidence type="ECO:0000313" key="3">
    <source>
        <dbReference type="Proteomes" id="UP000070133"/>
    </source>
</evidence>
<reference evidence="2 3" key="1">
    <citation type="submission" date="2015-07" db="EMBL/GenBank/DDBJ databases">
        <title>Comparative genomics of the Sigatoka disease complex on banana suggests a link between parallel evolutionary changes in Pseudocercospora fijiensis and Pseudocercospora eumusae and increased virulence on the banana host.</title>
        <authorList>
            <person name="Chang T.-C."/>
            <person name="Salvucci A."/>
            <person name="Crous P.W."/>
            <person name="Stergiopoulos I."/>
        </authorList>
    </citation>
    <scope>NUCLEOTIDE SEQUENCE [LARGE SCALE GENOMIC DNA]</scope>
    <source>
        <strain evidence="2 3">CBS 114824</strain>
    </source>
</reference>
<protein>
    <submittedName>
        <fullName evidence="2">Uncharacterized protein</fullName>
    </submittedName>
</protein>
<accession>A0A139GZY2</accession>
<gene>
    <name evidence="2" type="ORF">AC578_1737</name>
</gene>
<keyword evidence="3" id="KW-1185">Reference proteome</keyword>
<evidence type="ECO:0000256" key="1">
    <source>
        <dbReference type="SAM" id="MobiDB-lite"/>
    </source>
</evidence>
<comment type="caution">
    <text evidence="2">The sequence shown here is derived from an EMBL/GenBank/DDBJ whole genome shotgun (WGS) entry which is preliminary data.</text>
</comment>